<feature type="domain" description="Carbohydrate kinase PfkB" evidence="7">
    <location>
        <begin position="12"/>
        <end position="289"/>
    </location>
</feature>
<evidence type="ECO:0000259" key="7">
    <source>
        <dbReference type="Pfam" id="PF00294"/>
    </source>
</evidence>
<organism evidence="8 9">
    <name type="scientific">Clostridium saccharobutylicum</name>
    <dbReference type="NCBI Taxonomy" id="169679"/>
    <lineage>
        <taxon>Bacteria</taxon>
        <taxon>Bacillati</taxon>
        <taxon>Bacillota</taxon>
        <taxon>Clostridia</taxon>
        <taxon>Eubacteriales</taxon>
        <taxon>Clostridiaceae</taxon>
        <taxon>Clostridium</taxon>
    </lineage>
</organism>
<dbReference type="UniPathway" id="UPA00704">
    <property type="reaction ID" value="UER00715"/>
</dbReference>
<dbReference type="InterPro" id="IPR002139">
    <property type="entry name" value="Ribo/fructo_kinase"/>
</dbReference>
<comment type="similarity">
    <text evidence="1">Belongs to the carbohydrate kinase pfkB family.</text>
</comment>
<keyword evidence="3 6" id="KW-0547">Nucleotide-binding</keyword>
<dbReference type="Pfam" id="PF00294">
    <property type="entry name" value="PfkB"/>
    <property type="match status" value="1"/>
</dbReference>
<evidence type="ECO:0000313" key="9">
    <source>
        <dbReference type="Proteomes" id="UP000191154"/>
    </source>
</evidence>
<keyword evidence="4 8" id="KW-0418">Kinase</keyword>
<dbReference type="EMBL" id="LZYZ01000002">
    <property type="protein sequence ID" value="OOM14560.1"/>
    <property type="molecule type" value="Genomic_DNA"/>
</dbReference>
<keyword evidence="5 6" id="KW-0067">ATP-binding</keyword>
<dbReference type="InterPro" id="IPR011611">
    <property type="entry name" value="PfkB_dom"/>
</dbReference>
<dbReference type="EC" id="2.7.1.144" evidence="6"/>
<keyword evidence="2 6" id="KW-0808">Transferase</keyword>
<dbReference type="GO" id="GO:0005524">
    <property type="term" value="F:ATP binding"/>
    <property type="evidence" value="ECO:0007669"/>
    <property type="project" value="UniProtKB-KW"/>
</dbReference>
<comment type="caution">
    <text evidence="8">The sequence shown here is derived from an EMBL/GenBank/DDBJ whole genome shotgun (WGS) entry which is preliminary data.</text>
</comment>
<dbReference type="Proteomes" id="UP000191154">
    <property type="component" value="Unassembled WGS sequence"/>
</dbReference>
<dbReference type="PRINTS" id="PR00990">
    <property type="entry name" value="RIBOKINASE"/>
</dbReference>
<dbReference type="RefSeq" id="WP_077864812.1">
    <property type="nucleotide sequence ID" value="NZ_LZYZ01000002.1"/>
</dbReference>
<dbReference type="Gene3D" id="3.40.1190.20">
    <property type="match status" value="1"/>
</dbReference>
<dbReference type="PANTHER" id="PTHR46566:SF1">
    <property type="entry name" value="1-PHOSPHOFRUCTOKINASE"/>
    <property type="match status" value="1"/>
</dbReference>
<dbReference type="SUPFAM" id="SSF53613">
    <property type="entry name" value="Ribokinase-like"/>
    <property type="match status" value="1"/>
</dbReference>
<comment type="pathway">
    <text evidence="6">Carbohydrate metabolism; D-tagatose 6-phosphate degradation; D-glyceraldehyde 3-phosphate and glycerone phosphate from D-tagatose 6-phosphate: step 1/2.</text>
</comment>
<dbReference type="PANTHER" id="PTHR46566">
    <property type="entry name" value="1-PHOSPHOFRUCTOKINASE-RELATED"/>
    <property type="match status" value="1"/>
</dbReference>
<accession>A0A1S8NDQ3</accession>
<dbReference type="GO" id="GO:0008662">
    <property type="term" value="F:1-phosphofructokinase activity"/>
    <property type="evidence" value="ECO:0007669"/>
    <property type="project" value="InterPro"/>
</dbReference>
<gene>
    <name evidence="8" type="primary">lacC_2</name>
    <name evidence="8" type="ORF">CLOSAC_14400</name>
</gene>
<protein>
    <recommendedName>
        <fullName evidence="6">Tagatose-6-phosphate kinase</fullName>
        <ecNumber evidence="6">2.7.1.144</ecNumber>
    </recommendedName>
</protein>
<dbReference type="NCBIfam" id="TIGR03168">
    <property type="entry name" value="1-PFK"/>
    <property type="match status" value="1"/>
</dbReference>
<evidence type="ECO:0000313" key="8">
    <source>
        <dbReference type="EMBL" id="OOM14560.1"/>
    </source>
</evidence>
<sequence>MIYTLTTNPAIDMNCTSSSYEPFKVNRTTNLSYSPNGKGVNVSLVLNHYGICSKVLGFFGGFTGKYIVDELNKKNISINPFWIEEDTRINVFIDTDDNKEFKYVNKGPFVSEKSQNQLLQYLSNLKGGDDYLIISGSLPISIDEGYYDKILNICCQRNIKIILDISSKRLKELLKYKPLLIKPNDEEVADIFGIYIKNEDDVKKALKYIYEAGAQNILLTLGAKGMYFYNGKKIYYCNAPEIKLLSSACAGDSALAAFLSEWLFESDIEKALKKSSATGANVAESSALGTFSKVSTYMKLINVREVL</sequence>
<evidence type="ECO:0000256" key="6">
    <source>
        <dbReference type="PIRNR" id="PIRNR000535"/>
    </source>
</evidence>
<evidence type="ECO:0000256" key="3">
    <source>
        <dbReference type="ARBA" id="ARBA00022741"/>
    </source>
</evidence>
<dbReference type="GO" id="GO:0009024">
    <property type="term" value="F:tagatose-6-phosphate kinase activity"/>
    <property type="evidence" value="ECO:0007669"/>
    <property type="project" value="UniProtKB-EC"/>
</dbReference>
<dbReference type="GO" id="GO:2001059">
    <property type="term" value="P:D-tagatose 6-phosphate catabolic process"/>
    <property type="evidence" value="ECO:0007669"/>
    <property type="project" value="UniProtKB-UniPathway"/>
</dbReference>
<evidence type="ECO:0000256" key="4">
    <source>
        <dbReference type="ARBA" id="ARBA00022777"/>
    </source>
</evidence>
<name>A0A1S8NDQ3_CLOSA</name>
<proteinExistence type="inferred from homology"/>
<evidence type="ECO:0000256" key="2">
    <source>
        <dbReference type="ARBA" id="ARBA00022679"/>
    </source>
</evidence>
<dbReference type="InterPro" id="IPR017583">
    <property type="entry name" value="Tagatose/fructose_Pkinase"/>
</dbReference>
<comment type="similarity">
    <text evidence="6">Belongs to the carbohydrate kinase PfkB family. LacC subfamily.</text>
</comment>
<dbReference type="CDD" id="cd01164">
    <property type="entry name" value="FruK_PfkB_like"/>
    <property type="match status" value="1"/>
</dbReference>
<evidence type="ECO:0000256" key="5">
    <source>
        <dbReference type="ARBA" id="ARBA00022840"/>
    </source>
</evidence>
<comment type="catalytic activity">
    <reaction evidence="6">
        <text>D-tagatofuranose 6-phosphate + ATP = D-tagatofuranose 1,6-bisphosphate + ADP + H(+)</text>
        <dbReference type="Rhea" id="RHEA:12420"/>
        <dbReference type="ChEBI" id="CHEBI:15378"/>
        <dbReference type="ChEBI" id="CHEBI:30616"/>
        <dbReference type="ChEBI" id="CHEBI:58694"/>
        <dbReference type="ChEBI" id="CHEBI:58695"/>
        <dbReference type="ChEBI" id="CHEBI:456216"/>
        <dbReference type="EC" id="2.7.1.144"/>
    </reaction>
</comment>
<dbReference type="PIRSF" id="PIRSF000535">
    <property type="entry name" value="1PFK/6PFK/LacC"/>
    <property type="match status" value="1"/>
</dbReference>
<dbReference type="InterPro" id="IPR022463">
    <property type="entry name" value="1-PFruKinase"/>
</dbReference>
<dbReference type="GO" id="GO:0005988">
    <property type="term" value="P:lactose metabolic process"/>
    <property type="evidence" value="ECO:0007669"/>
    <property type="project" value="UniProtKB-KW"/>
</dbReference>
<dbReference type="GO" id="GO:0005829">
    <property type="term" value="C:cytosol"/>
    <property type="evidence" value="ECO:0007669"/>
    <property type="project" value="TreeGrafter"/>
</dbReference>
<keyword evidence="6" id="KW-0423">Lactose metabolism</keyword>
<dbReference type="NCBIfam" id="TIGR03828">
    <property type="entry name" value="pfkB"/>
    <property type="match status" value="1"/>
</dbReference>
<dbReference type="InterPro" id="IPR029056">
    <property type="entry name" value="Ribokinase-like"/>
</dbReference>
<dbReference type="AlphaFoldDB" id="A0A1S8NDQ3"/>
<reference evidence="8 9" key="1">
    <citation type="submission" date="2016-05" db="EMBL/GenBank/DDBJ databases">
        <title>Microbial solvent formation.</title>
        <authorList>
            <person name="Poehlein A."/>
            <person name="Montoya Solano J.D."/>
            <person name="Flitsch S."/>
            <person name="Krabben P."/>
            <person name="Duerre P."/>
            <person name="Daniel R."/>
        </authorList>
    </citation>
    <scope>NUCLEOTIDE SEQUENCE [LARGE SCALE GENOMIC DNA]</scope>
    <source>
        <strain evidence="8 9">L1-8</strain>
    </source>
</reference>
<evidence type="ECO:0000256" key="1">
    <source>
        <dbReference type="ARBA" id="ARBA00005380"/>
    </source>
</evidence>